<dbReference type="Pfam" id="PF00255">
    <property type="entry name" value="GSHPx"/>
    <property type="match status" value="1"/>
</dbReference>
<keyword evidence="3" id="KW-0560">Oxidoreductase</keyword>
<dbReference type="GO" id="GO:0006979">
    <property type="term" value="P:response to oxidative stress"/>
    <property type="evidence" value="ECO:0007669"/>
    <property type="project" value="InterPro"/>
</dbReference>
<evidence type="ECO:0000256" key="1">
    <source>
        <dbReference type="ARBA" id="ARBA00006926"/>
    </source>
</evidence>
<sequence>MADGNNLYDFTAVDIDGQEAPLSRYQGNVVLVVNLVQLDQRYREQGLRILGFPCNQFGSQEPGTNEEIKEFVAKFGVEFDMFDKIDVNGSGAHPLFVYLKKKLPGFLVNAIKWNFTKFLVDRHGNPVKRYGPKDEPFSIIPEIERLLQESA</sequence>
<dbReference type="Proteomes" id="UP000271241">
    <property type="component" value="Unassembled WGS sequence"/>
</dbReference>
<dbReference type="SUPFAM" id="SSF52833">
    <property type="entry name" value="Thioredoxin-like"/>
    <property type="match status" value="1"/>
</dbReference>
<dbReference type="PROSITE" id="PS00763">
    <property type="entry name" value="GLUTATHIONE_PEROXID_2"/>
    <property type="match status" value="1"/>
</dbReference>
<dbReference type="AlphaFoldDB" id="A0A4P9XHQ4"/>
<dbReference type="EMBL" id="KZ993217">
    <property type="protein sequence ID" value="RKP05212.1"/>
    <property type="molecule type" value="Genomic_DNA"/>
</dbReference>
<dbReference type="InterPro" id="IPR029760">
    <property type="entry name" value="GPX_CS"/>
</dbReference>
<dbReference type="InterPro" id="IPR036249">
    <property type="entry name" value="Thioredoxin-like_sf"/>
</dbReference>
<dbReference type="InterPro" id="IPR000889">
    <property type="entry name" value="Glutathione_peroxidase"/>
</dbReference>
<protein>
    <submittedName>
        <fullName evidence="4">Glutathione peroxidase</fullName>
    </submittedName>
</protein>
<organism evidence="4 5">
    <name type="scientific">Thamnocephalis sphaerospora</name>
    <dbReference type="NCBI Taxonomy" id="78915"/>
    <lineage>
        <taxon>Eukaryota</taxon>
        <taxon>Fungi</taxon>
        <taxon>Fungi incertae sedis</taxon>
        <taxon>Zoopagomycota</taxon>
        <taxon>Zoopagomycotina</taxon>
        <taxon>Zoopagomycetes</taxon>
        <taxon>Zoopagales</taxon>
        <taxon>Sigmoideomycetaceae</taxon>
        <taxon>Thamnocephalis</taxon>
    </lineage>
</organism>
<keyword evidence="2 4" id="KW-0575">Peroxidase</keyword>
<evidence type="ECO:0000313" key="4">
    <source>
        <dbReference type="EMBL" id="RKP05212.1"/>
    </source>
</evidence>
<comment type="similarity">
    <text evidence="1">Belongs to the glutathione peroxidase family.</text>
</comment>
<accession>A0A4P9XHQ4</accession>
<evidence type="ECO:0000256" key="3">
    <source>
        <dbReference type="ARBA" id="ARBA00023002"/>
    </source>
</evidence>
<dbReference type="STRING" id="78915.A0A4P9XHQ4"/>
<keyword evidence="5" id="KW-1185">Reference proteome</keyword>
<dbReference type="PROSITE" id="PS51355">
    <property type="entry name" value="GLUTATHIONE_PEROXID_3"/>
    <property type="match status" value="1"/>
</dbReference>
<evidence type="ECO:0000313" key="5">
    <source>
        <dbReference type="Proteomes" id="UP000271241"/>
    </source>
</evidence>
<dbReference type="PANTHER" id="PTHR11592:SF78">
    <property type="entry name" value="GLUTATHIONE PEROXIDASE"/>
    <property type="match status" value="1"/>
</dbReference>
<dbReference type="PANTHER" id="PTHR11592">
    <property type="entry name" value="GLUTATHIONE PEROXIDASE"/>
    <property type="match status" value="1"/>
</dbReference>
<reference evidence="5" key="1">
    <citation type="journal article" date="2018" name="Nat. Microbiol.">
        <title>Leveraging single-cell genomics to expand the fungal tree of life.</title>
        <authorList>
            <person name="Ahrendt S.R."/>
            <person name="Quandt C.A."/>
            <person name="Ciobanu D."/>
            <person name="Clum A."/>
            <person name="Salamov A."/>
            <person name="Andreopoulos B."/>
            <person name="Cheng J.F."/>
            <person name="Woyke T."/>
            <person name="Pelin A."/>
            <person name="Henrissat B."/>
            <person name="Reynolds N.K."/>
            <person name="Benny G.L."/>
            <person name="Smith M.E."/>
            <person name="James T.Y."/>
            <person name="Grigoriev I.V."/>
        </authorList>
    </citation>
    <scope>NUCLEOTIDE SEQUENCE [LARGE SCALE GENOMIC DNA]</scope>
    <source>
        <strain evidence="5">RSA 1356</strain>
    </source>
</reference>
<evidence type="ECO:0000256" key="2">
    <source>
        <dbReference type="ARBA" id="ARBA00022559"/>
    </source>
</evidence>
<dbReference type="Gene3D" id="3.40.30.10">
    <property type="entry name" value="Glutaredoxin"/>
    <property type="match status" value="1"/>
</dbReference>
<dbReference type="PIRSF" id="PIRSF000303">
    <property type="entry name" value="Glutathion_perox"/>
    <property type="match status" value="1"/>
</dbReference>
<name>A0A4P9XHQ4_9FUNG</name>
<gene>
    <name evidence="4" type="ORF">THASP1DRAFT_35373</name>
</gene>
<dbReference type="OrthoDB" id="446890at2759"/>
<dbReference type="GO" id="GO:0004601">
    <property type="term" value="F:peroxidase activity"/>
    <property type="evidence" value="ECO:0007669"/>
    <property type="project" value="UniProtKB-KW"/>
</dbReference>
<dbReference type="CDD" id="cd00340">
    <property type="entry name" value="GSH_Peroxidase"/>
    <property type="match status" value="1"/>
</dbReference>
<proteinExistence type="inferred from homology"/>